<keyword evidence="10" id="KW-1185">Reference proteome</keyword>
<dbReference type="PANTHER" id="PTHR23501">
    <property type="entry name" value="MAJOR FACILITATOR SUPERFAMILY"/>
    <property type="match status" value="1"/>
</dbReference>
<keyword evidence="5 7" id="KW-0472">Membrane</keyword>
<feature type="transmembrane region" description="Helical" evidence="7">
    <location>
        <begin position="182"/>
        <end position="204"/>
    </location>
</feature>
<organism evidence="9 10">
    <name type="scientific">Acaulospora morrowiae</name>
    <dbReference type="NCBI Taxonomy" id="94023"/>
    <lineage>
        <taxon>Eukaryota</taxon>
        <taxon>Fungi</taxon>
        <taxon>Fungi incertae sedis</taxon>
        <taxon>Mucoromycota</taxon>
        <taxon>Glomeromycotina</taxon>
        <taxon>Glomeromycetes</taxon>
        <taxon>Diversisporales</taxon>
        <taxon>Acaulosporaceae</taxon>
        <taxon>Acaulospora</taxon>
    </lineage>
</organism>
<dbReference type="OrthoDB" id="10021397at2759"/>
<accession>A0A9N9HR50</accession>
<dbReference type="PROSITE" id="PS50850">
    <property type="entry name" value="MFS"/>
    <property type="match status" value="1"/>
</dbReference>
<name>A0A9N9HR50_9GLOM</name>
<dbReference type="Pfam" id="PF07690">
    <property type="entry name" value="MFS_1"/>
    <property type="match status" value="1"/>
</dbReference>
<evidence type="ECO:0000259" key="8">
    <source>
        <dbReference type="PROSITE" id="PS50850"/>
    </source>
</evidence>
<evidence type="ECO:0000256" key="7">
    <source>
        <dbReference type="SAM" id="Phobius"/>
    </source>
</evidence>
<comment type="caution">
    <text evidence="9">The sequence shown here is derived from an EMBL/GenBank/DDBJ whole genome shotgun (WGS) entry which is preliminary data.</text>
</comment>
<feature type="non-terminal residue" evidence="9">
    <location>
        <position position="210"/>
    </location>
</feature>
<sequence>MSEKIPQESEMIEKDETMMVVDIYEKLDTYTNEATINDSIKNDDGGPVVQMSRTKFVLVFVGLTFGLFLAALDMTIVATALPAIITEFNALDDISWVGTAYLLTGTAVQPTYGKISDIFGRKSTFLGAIIIFELGSLLCGLSTNMTMLIISRAIAGVGGGGIFGLVFIIISEIVPIQDRGKYQGIVGGCFGFASVVGPLLGGLFTDHVTW</sequence>
<dbReference type="PANTHER" id="PTHR23501:SF191">
    <property type="entry name" value="VACUOLAR BASIC AMINO ACID TRANSPORTER 4"/>
    <property type="match status" value="1"/>
</dbReference>
<dbReference type="InterPro" id="IPR001958">
    <property type="entry name" value="Tet-R_TetA/multi-R_MdtG-like"/>
</dbReference>
<dbReference type="GO" id="GO:0012505">
    <property type="term" value="C:endomembrane system"/>
    <property type="evidence" value="ECO:0007669"/>
    <property type="project" value="UniProtKB-SubCell"/>
</dbReference>
<evidence type="ECO:0000256" key="2">
    <source>
        <dbReference type="ARBA" id="ARBA00022448"/>
    </source>
</evidence>
<dbReference type="PRINTS" id="PR01035">
    <property type="entry name" value="TCRTETA"/>
</dbReference>
<feature type="transmembrane region" description="Helical" evidence="7">
    <location>
        <begin position="56"/>
        <end position="82"/>
    </location>
</feature>
<evidence type="ECO:0000256" key="5">
    <source>
        <dbReference type="ARBA" id="ARBA00023136"/>
    </source>
</evidence>
<dbReference type="InterPro" id="IPR020846">
    <property type="entry name" value="MFS_dom"/>
</dbReference>
<evidence type="ECO:0000313" key="9">
    <source>
        <dbReference type="EMBL" id="CAG8701036.1"/>
    </source>
</evidence>
<feature type="transmembrane region" description="Helical" evidence="7">
    <location>
        <begin position="149"/>
        <end position="170"/>
    </location>
</feature>
<dbReference type="InterPro" id="IPR036259">
    <property type="entry name" value="MFS_trans_sf"/>
</dbReference>
<proteinExistence type="predicted"/>
<keyword evidence="4 7" id="KW-1133">Transmembrane helix</keyword>
<reference evidence="9" key="1">
    <citation type="submission" date="2021-06" db="EMBL/GenBank/DDBJ databases">
        <authorList>
            <person name="Kallberg Y."/>
            <person name="Tangrot J."/>
            <person name="Rosling A."/>
        </authorList>
    </citation>
    <scope>NUCLEOTIDE SEQUENCE</scope>
    <source>
        <strain evidence="9">CL551</strain>
    </source>
</reference>
<evidence type="ECO:0000256" key="6">
    <source>
        <dbReference type="ARBA" id="ARBA00044273"/>
    </source>
</evidence>
<dbReference type="GO" id="GO:0022857">
    <property type="term" value="F:transmembrane transporter activity"/>
    <property type="evidence" value="ECO:0007669"/>
    <property type="project" value="InterPro"/>
</dbReference>
<dbReference type="Proteomes" id="UP000789342">
    <property type="component" value="Unassembled WGS sequence"/>
</dbReference>
<keyword evidence="2" id="KW-0813">Transport</keyword>
<dbReference type="AlphaFoldDB" id="A0A9N9HR50"/>
<protein>
    <recommendedName>
        <fullName evidence="6">MFS-type drug efflux transporter P55</fullName>
    </recommendedName>
</protein>
<dbReference type="EMBL" id="CAJVPV010017040">
    <property type="protein sequence ID" value="CAG8701036.1"/>
    <property type="molecule type" value="Genomic_DNA"/>
</dbReference>
<dbReference type="GO" id="GO:0005886">
    <property type="term" value="C:plasma membrane"/>
    <property type="evidence" value="ECO:0007669"/>
    <property type="project" value="TreeGrafter"/>
</dbReference>
<evidence type="ECO:0000256" key="1">
    <source>
        <dbReference type="ARBA" id="ARBA00004127"/>
    </source>
</evidence>
<dbReference type="Gene3D" id="1.20.1720.10">
    <property type="entry name" value="Multidrug resistance protein D"/>
    <property type="match status" value="1"/>
</dbReference>
<feature type="domain" description="Major facilitator superfamily (MFS) profile" evidence="8">
    <location>
        <begin position="59"/>
        <end position="210"/>
    </location>
</feature>
<feature type="transmembrane region" description="Helical" evidence="7">
    <location>
        <begin position="124"/>
        <end position="143"/>
    </location>
</feature>
<gene>
    <name evidence="9" type="ORF">AMORRO_LOCUS12132</name>
</gene>
<dbReference type="SUPFAM" id="SSF103473">
    <property type="entry name" value="MFS general substrate transporter"/>
    <property type="match status" value="1"/>
</dbReference>
<dbReference type="InterPro" id="IPR011701">
    <property type="entry name" value="MFS"/>
</dbReference>
<evidence type="ECO:0000256" key="3">
    <source>
        <dbReference type="ARBA" id="ARBA00022692"/>
    </source>
</evidence>
<evidence type="ECO:0000256" key="4">
    <source>
        <dbReference type="ARBA" id="ARBA00022989"/>
    </source>
</evidence>
<keyword evidence="3 7" id="KW-0812">Transmembrane</keyword>
<evidence type="ECO:0000313" key="10">
    <source>
        <dbReference type="Proteomes" id="UP000789342"/>
    </source>
</evidence>
<comment type="subcellular location">
    <subcellularLocation>
        <location evidence="1">Endomembrane system</location>
        <topology evidence="1">Multi-pass membrane protein</topology>
    </subcellularLocation>
</comment>
<dbReference type="PROSITE" id="PS00217">
    <property type="entry name" value="SUGAR_TRANSPORT_2"/>
    <property type="match status" value="1"/>
</dbReference>
<dbReference type="InterPro" id="IPR005829">
    <property type="entry name" value="Sugar_transporter_CS"/>
</dbReference>